<feature type="compositionally biased region" description="Basic and acidic residues" evidence="1">
    <location>
        <begin position="141"/>
        <end position="150"/>
    </location>
</feature>
<keyword evidence="3" id="KW-1185">Reference proteome</keyword>
<reference evidence="2" key="1">
    <citation type="submission" date="2020-05" db="EMBL/GenBank/DDBJ databases">
        <title>WGS assembly of Panicum virgatum.</title>
        <authorList>
            <person name="Lovell J.T."/>
            <person name="Jenkins J."/>
            <person name="Shu S."/>
            <person name="Juenger T.E."/>
            <person name="Schmutz J."/>
        </authorList>
    </citation>
    <scope>NUCLEOTIDE SEQUENCE</scope>
    <source>
        <strain evidence="2">AP13</strain>
    </source>
</reference>
<name>A0A8T0TQ24_PANVG</name>
<evidence type="ECO:0000313" key="2">
    <source>
        <dbReference type="EMBL" id="KAG2614152.1"/>
    </source>
</evidence>
<feature type="compositionally biased region" description="Basic and acidic residues" evidence="1">
    <location>
        <begin position="1"/>
        <end position="20"/>
    </location>
</feature>
<comment type="caution">
    <text evidence="2">The sequence shown here is derived from an EMBL/GenBank/DDBJ whole genome shotgun (WGS) entry which is preliminary data.</text>
</comment>
<dbReference type="EMBL" id="CM029043">
    <property type="protein sequence ID" value="KAG2614152.1"/>
    <property type="molecule type" value="Genomic_DNA"/>
</dbReference>
<feature type="region of interest" description="Disordered" evidence="1">
    <location>
        <begin position="1"/>
        <end position="150"/>
    </location>
</feature>
<proteinExistence type="predicted"/>
<evidence type="ECO:0000313" key="3">
    <source>
        <dbReference type="Proteomes" id="UP000823388"/>
    </source>
</evidence>
<dbReference type="AlphaFoldDB" id="A0A8T0TQ24"/>
<gene>
    <name evidence="2" type="ORF">PVAP13_4KG381602</name>
</gene>
<evidence type="ECO:0000256" key="1">
    <source>
        <dbReference type="SAM" id="MobiDB-lite"/>
    </source>
</evidence>
<dbReference type="Proteomes" id="UP000823388">
    <property type="component" value="Chromosome 4K"/>
</dbReference>
<feature type="compositionally biased region" description="Low complexity" evidence="1">
    <location>
        <begin position="42"/>
        <end position="55"/>
    </location>
</feature>
<protein>
    <submittedName>
        <fullName evidence="2">Uncharacterized protein</fullName>
    </submittedName>
</protein>
<sequence length="150" mass="15720">MEGRERRATRGVGKGRDSTHGQEWPARGGEAAADASPDHHQSSPPAEELSPSPSAGRGDARRLSAGVLVLPPSPPPSFRQRGRAASPQRDAGPVDDSTSASAGCSERGAPLVALSPPPPPPPAGRRLLNHPPRPRAAGRGSNDRRRLSYW</sequence>
<organism evidence="2 3">
    <name type="scientific">Panicum virgatum</name>
    <name type="common">Blackwell switchgrass</name>
    <dbReference type="NCBI Taxonomy" id="38727"/>
    <lineage>
        <taxon>Eukaryota</taxon>
        <taxon>Viridiplantae</taxon>
        <taxon>Streptophyta</taxon>
        <taxon>Embryophyta</taxon>
        <taxon>Tracheophyta</taxon>
        <taxon>Spermatophyta</taxon>
        <taxon>Magnoliopsida</taxon>
        <taxon>Liliopsida</taxon>
        <taxon>Poales</taxon>
        <taxon>Poaceae</taxon>
        <taxon>PACMAD clade</taxon>
        <taxon>Panicoideae</taxon>
        <taxon>Panicodae</taxon>
        <taxon>Paniceae</taxon>
        <taxon>Panicinae</taxon>
        <taxon>Panicum</taxon>
        <taxon>Panicum sect. Hiantes</taxon>
    </lineage>
</organism>
<accession>A0A8T0TQ24</accession>